<keyword evidence="6" id="KW-1185">Reference proteome</keyword>
<evidence type="ECO:0000313" key="6">
    <source>
        <dbReference type="Proteomes" id="UP001165083"/>
    </source>
</evidence>
<sequence>MVLRMHPCTSSYYTYRLGQKRQGELEDDPRLAALDRSWFEGKRGLDVGCNSGELTIAIAEQLAPSYLLGVDVDPQLVSRARGHLKDIMRQQQIEKAFEEIPAVKATAKSDSSETDTKEKAGDAFANDMPLSFRLWKPSMQTQANVPRAIGKAAVG</sequence>
<dbReference type="PANTHER" id="PTHR12315:SF0">
    <property type="entry name" value="7SK SNRNA METHYLPHOSPHATE CAPPING ENZYME"/>
    <property type="match status" value="1"/>
</dbReference>
<dbReference type="Proteomes" id="UP001165083">
    <property type="component" value="Unassembled WGS sequence"/>
</dbReference>
<name>A0A9W6WYX0_9STRA</name>
<dbReference type="EC" id="2.1.1.-" evidence="2"/>
<organism evidence="5 6">
    <name type="scientific">Phytophthora lilii</name>
    <dbReference type="NCBI Taxonomy" id="2077276"/>
    <lineage>
        <taxon>Eukaryota</taxon>
        <taxon>Sar</taxon>
        <taxon>Stramenopiles</taxon>
        <taxon>Oomycota</taxon>
        <taxon>Peronosporomycetes</taxon>
        <taxon>Peronosporales</taxon>
        <taxon>Peronosporaceae</taxon>
        <taxon>Phytophthora</taxon>
    </lineage>
</organism>
<proteinExistence type="inferred from homology"/>
<reference evidence="5" key="1">
    <citation type="submission" date="2023-04" db="EMBL/GenBank/DDBJ databases">
        <title>Phytophthora lilii NBRC 32176.</title>
        <authorList>
            <person name="Ichikawa N."/>
            <person name="Sato H."/>
            <person name="Tonouchi N."/>
        </authorList>
    </citation>
    <scope>NUCLEOTIDE SEQUENCE</scope>
    <source>
        <strain evidence="5">NBRC 32176</strain>
    </source>
</reference>
<evidence type="ECO:0000256" key="1">
    <source>
        <dbReference type="PROSITE-ProRule" id="PRU00848"/>
    </source>
</evidence>
<keyword evidence="2" id="KW-0489">Methyltransferase</keyword>
<evidence type="ECO:0000313" key="5">
    <source>
        <dbReference type="EMBL" id="GMF23289.1"/>
    </source>
</evidence>
<comment type="caution">
    <text evidence="5">The sequence shown here is derived from an EMBL/GenBank/DDBJ whole genome shotgun (WGS) entry which is preliminary data.</text>
</comment>
<dbReference type="GO" id="GO:0040031">
    <property type="term" value="P:snRNA modification"/>
    <property type="evidence" value="ECO:0007669"/>
    <property type="project" value="TreeGrafter"/>
</dbReference>
<feature type="domain" description="Bin3-type SAM" evidence="4">
    <location>
        <begin position="28"/>
        <end position="155"/>
    </location>
</feature>
<feature type="compositionally biased region" description="Basic and acidic residues" evidence="3">
    <location>
        <begin position="110"/>
        <end position="121"/>
    </location>
</feature>
<dbReference type="AlphaFoldDB" id="A0A9W6WYX0"/>
<feature type="region of interest" description="Disordered" evidence="3">
    <location>
        <begin position="104"/>
        <end position="123"/>
    </location>
</feature>
<dbReference type="GO" id="GO:0032259">
    <property type="term" value="P:methylation"/>
    <property type="evidence" value="ECO:0007669"/>
    <property type="project" value="UniProtKB-KW"/>
</dbReference>
<dbReference type="CDD" id="cd02440">
    <property type="entry name" value="AdoMet_MTases"/>
    <property type="match status" value="1"/>
</dbReference>
<dbReference type="InterPro" id="IPR039772">
    <property type="entry name" value="Bin3-like"/>
</dbReference>
<dbReference type="InterPro" id="IPR024160">
    <property type="entry name" value="BIN3_SAM-bd_dom"/>
</dbReference>
<dbReference type="SUPFAM" id="SSF53335">
    <property type="entry name" value="S-adenosyl-L-methionine-dependent methyltransferases"/>
    <property type="match status" value="1"/>
</dbReference>
<dbReference type="InterPro" id="IPR029063">
    <property type="entry name" value="SAM-dependent_MTases_sf"/>
</dbReference>
<dbReference type="Pfam" id="PF08242">
    <property type="entry name" value="Methyltransf_12"/>
    <property type="match status" value="1"/>
</dbReference>
<dbReference type="EMBL" id="BSXW01000469">
    <property type="protein sequence ID" value="GMF23289.1"/>
    <property type="molecule type" value="Genomic_DNA"/>
</dbReference>
<accession>A0A9W6WYX0</accession>
<dbReference type="GO" id="GO:0017069">
    <property type="term" value="F:snRNA binding"/>
    <property type="evidence" value="ECO:0007669"/>
    <property type="project" value="TreeGrafter"/>
</dbReference>
<evidence type="ECO:0000256" key="3">
    <source>
        <dbReference type="SAM" id="MobiDB-lite"/>
    </source>
</evidence>
<dbReference type="PROSITE" id="PS51515">
    <property type="entry name" value="BIN3_SAM"/>
    <property type="match status" value="1"/>
</dbReference>
<gene>
    <name evidence="5" type="ORF">Plil01_000938900</name>
</gene>
<protein>
    <recommendedName>
        <fullName evidence="2">RNA methyltransferase</fullName>
        <ecNumber evidence="2">2.1.1.-</ecNumber>
    </recommendedName>
</protein>
<evidence type="ECO:0000256" key="2">
    <source>
        <dbReference type="RuleBase" id="RU367087"/>
    </source>
</evidence>
<comment type="similarity">
    <text evidence="2">Belongs to the methyltransferase superfamily.</text>
</comment>
<dbReference type="Gene3D" id="3.40.50.150">
    <property type="entry name" value="Vaccinia Virus protein VP39"/>
    <property type="match status" value="1"/>
</dbReference>
<keyword evidence="1 2" id="KW-0949">S-adenosyl-L-methionine</keyword>
<dbReference type="InterPro" id="IPR013217">
    <property type="entry name" value="Methyltransf_12"/>
</dbReference>
<dbReference type="PANTHER" id="PTHR12315">
    <property type="entry name" value="BICOID-INTERACTING PROTEIN RELATED"/>
    <property type="match status" value="1"/>
</dbReference>
<dbReference type="OrthoDB" id="10017101at2759"/>
<evidence type="ECO:0000259" key="4">
    <source>
        <dbReference type="PROSITE" id="PS51515"/>
    </source>
</evidence>
<dbReference type="GO" id="GO:0008173">
    <property type="term" value="F:RNA methyltransferase activity"/>
    <property type="evidence" value="ECO:0007669"/>
    <property type="project" value="UniProtKB-UniRule"/>
</dbReference>
<keyword evidence="2" id="KW-0808">Transferase</keyword>
<dbReference type="GO" id="GO:0008171">
    <property type="term" value="F:O-methyltransferase activity"/>
    <property type="evidence" value="ECO:0007669"/>
    <property type="project" value="UniProtKB-UniRule"/>
</dbReference>